<gene>
    <name evidence="2" type="ORF">V5799_000365</name>
</gene>
<dbReference type="Proteomes" id="UP001321473">
    <property type="component" value="Unassembled WGS sequence"/>
</dbReference>
<feature type="compositionally biased region" description="Acidic residues" evidence="1">
    <location>
        <begin position="180"/>
        <end position="197"/>
    </location>
</feature>
<protein>
    <submittedName>
        <fullName evidence="2">Uncharacterized protein</fullName>
    </submittedName>
</protein>
<feature type="region of interest" description="Disordered" evidence="1">
    <location>
        <begin position="1"/>
        <end position="25"/>
    </location>
</feature>
<reference evidence="2 3" key="1">
    <citation type="journal article" date="2023" name="Arcadia Sci">
        <title>De novo assembly of a long-read Amblyomma americanum tick genome.</title>
        <authorList>
            <person name="Chou S."/>
            <person name="Poskanzer K.E."/>
            <person name="Rollins M."/>
            <person name="Thuy-Boun P.S."/>
        </authorList>
    </citation>
    <scope>NUCLEOTIDE SEQUENCE [LARGE SCALE GENOMIC DNA]</scope>
    <source>
        <strain evidence="2">F_SG_1</strain>
        <tissue evidence="2">Salivary glands</tissue>
    </source>
</reference>
<sequence length="268" mass="29352">MPASQAVHMESPADTIEELAPDRNRPKIRYQHYTFRNATTSFTAGEFSRQLAGHKVRTDIVEGTTGASGEAIAPKQESDCDDVYYPQVILNERSSPLLSAAATGVDARAVGDGDFSRTPPAPLESQLHARHGHSRKLVWSDGEQDPEAGPSHVSGDSRAVPAAPESKGARKDDSTVVEPDVIELVDTNDEDICEEEQASMSTGCDDRSDDESDGQDPSSERERLEIELLQADLRIEVLKRKLIERKLQSPVLKKSRASQVDHSTHVDE</sequence>
<feature type="region of interest" description="Disordered" evidence="1">
    <location>
        <begin position="111"/>
        <end position="222"/>
    </location>
</feature>
<organism evidence="2 3">
    <name type="scientific">Amblyomma americanum</name>
    <name type="common">Lone star tick</name>
    <dbReference type="NCBI Taxonomy" id="6943"/>
    <lineage>
        <taxon>Eukaryota</taxon>
        <taxon>Metazoa</taxon>
        <taxon>Ecdysozoa</taxon>
        <taxon>Arthropoda</taxon>
        <taxon>Chelicerata</taxon>
        <taxon>Arachnida</taxon>
        <taxon>Acari</taxon>
        <taxon>Parasitiformes</taxon>
        <taxon>Ixodida</taxon>
        <taxon>Ixodoidea</taxon>
        <taxon>Ixodidae</taxon>
        <taxon>Amblyomminae</taxon>
        <taxon>Amblyomma</taxon>
    </lineage>
</organism>
<keyword evidence="3" id="KW-1185">Reference proteome</keyword>
<proteinExistence type="predicted"/>
<evidence type="ECO:0000313" key="2">
    <source>
        <dbReference type="EMBL" id="KAK8756934.1"/>
    </source>
</evidence>
<evidence type="ECO:0000313" key="3">
    <source>
        <dbReference type="Proteomes" id="UP001321473"/>
    </source>
</evidence>
<comment type="caution">
    <text evidence="2">The sequence shown here is derived from an EMBL/GenBank/DDBJ whole genome shotgun (WGS) entry which is preliminary data.</text>
</comment>
<accession>A0AAQ4D394</accession>
<evidence type="ECO:0000256" key="1">
    <source>
        <dbReference type="SAM" id="MobiDB-lite"/>
    </source>
</evidence>
<dbReference type="AlphaFoldDB" id="A0AAQ4D394"/>
<dbReference type="EMBL" id="JARKHS020035766">
    <property type="protein sequence ID" value="KAK8756934.1"/>
    <property type="molecule type" value="Genomic_DNA"/>
</dbReference>
<name>A0AAQ4D394_AMBAM</name>